<comment type="subcellular location">
    <subcellularLocation>
        <location evidence="6">Endoplasmic reticulum membrane</location>
        <topology evidence="6">Multi-pass membrane protein</topology>
    </subcellularLocation>
    <subcellularLocation>
        <location evidence="6">Endoplasmic reticulum-Golgi intermediate compartment membrane</location>
        <topology evidence="6">Multi-pass membrane protein</topology>
    </subcellularLocation>
    <subcellularLocation>
        <location evidence="6">Cytoplasmic vesicle</location>
        <location evidence="6">COPII-coated vesicle membrane</location>
        <topology evidence="6">Multi-pass membrane protein</topology>
    </subcellularLocation>
</comment>
<keyword evidence="2 6" id="KW-0256">Endoplasmic reticulum</keyword>
<name>A0A2B7YRQ9_POLH7</name>
<dbReference type="GO" id="GO:0005789">
    <property type="term" value="C:endoplasmic reticulum membrane"/>
    <property type="evidence" value="ECO:0007669"/>
    <property type="project" value="UniProtKB-SubCell"/>
</dbReference>
<reference evidence="8 9" key="1">
    <citation type="submission" date="2017-10" db="EMBL/GenBank/DDBJ databases">
        <title>Comparative genomics in systemic dimorphic fungi from Ajellomycetaceae.</title>
        <authorList>
            <person name="Munoz J.F."/>
            <person name="Mcewen J.G."/>
            <person name="Clay O.K."/>
            <person name="Cuomo C.A."/>
        </authorList>
    </citation>
    <scope>NUCLEOTIDE SEQUENCE [LARGE SCALE GENOMIC DNA]</scope>
    <source>
        <strain evidence="8 9">UAMH7299</strain>
    </source>
</reference>
<dbReference type="GO" id="GO:0070072">
    <property type="term" value="P:vacuolar proton-transporting V-type ATPase complex assembly"/>
    <property type="evidence" value="ECO:0007669"/>
    <property type="project" value="UniProtKB-UniRule"/>
</dbReference>
<evidence type="ECO:0000313" key="9">
    <source>
        <dbReference type="Proteomes" id="UP000224634"/>
    </source>
</evidence>
<dbReference type="PANTHER" id="PTHR31792:SF3">
    <property type="entry name" value="VACUOLAR ATPASE ASSEMBLY INTEGRAL MEMBRANE PROTEIN VMA21"/>
    <property type="match status" value="1"/>
</dbReference>
<keyword evidence="1 6" id="KW-0812">Transmembrane</keyword>
<dbReference type="Pfam" id="PF09446">
    <property type="entry name" value="VMA21"/>
    <property type="match status" value="1"/>
</dbReference>
<dbReference type="GO" id="GO:0033116">
    <property type="term" value="C:endoplasmic reticulum-Golgi intermediate compartment membrane"/>
    <property type="evidence" value="ECO:0007669"/>
    <property type="project" value="UniProtKB-SubCell"/>
</dbReference>
<feature type="short sequence motif" description="Prevents secretion from ER" evidence="6">
    <location>
        <begin position="107"/>
        <end position="110"/>
    </location>
</feature>
<dbReference type="InterPro" id="IPR019013">
    <property type="entry name" value="Vma21"/>
</dbReference>
<comment type="caution">
    <text evidence="8">The sequence shown here is derived from an EMBL/GenBank/DDBJ whole genome shotgun (WGS) entry which is preliminary data.</text>
</comment>
<keyword evidence="4 6" id="KW-0472">Membrane</keyword>
<dbReference type="GO" id="GO:0012507">
    <property type="term" value="C:ER to Golgi transport vesicle membrane"/>
    <property type="evidence" value="ECO:0007669"/>
    <property type="project" value="UniProtKB-SubCell"/>
</dbReference>
<evidence type="ECO:0000256" key="1">
    <source>
        <dbReference type="ARBA" id="ARBA00022692"/>
    </source>
</evidence>
<dbReference type="AlphaFoldDB" id="A0A2B7YRQ9"/>
<dbReference type="EMBL" id="PDNA01000019">
    <property type="protein sequence ID" value="PGH23870.1"/>
    <property type="molecule type" value="Genomic_DNA"/>
</dbReference>
<evidence type="ECO:0000313" key="8">
    <source>
        <dbReference type="EMBL" id="PGH23870.1"/>
    </source>
</evidence>
<comment type="similarity">
    <text evidence="6">Belongs to the VMA21 family.</text>
</comment>
<feature type="transmembrane region" description="Helical" evidence="6">
    <location>
        <begin position="34"/>
        <end position="55"/>
    </location>
</feature>
<dbReference type="PANTHER" id="PTHR31792">
    <property type="entry name" value="VACUOLAR ATPASE ASSEMBLY INTEGRAL MEMBRANE PROTEIN VMA21"/>
    <property type="match status" value="1"/>
</dbReference>
<comment type="function">
    <text evidence="6">Required for the assembly of the V0 complex of the vacuolar ATPase (V-ATPase) in the endoplasmic reticulum.</text>
</comment>
<feature type="compositionally biased region" description="Polar residues" evidence="7">
    <location>
        <begin position="1"/>
        <end position="24"/>
    </location>
</feature>
<protein>
    <submittedName>
        <fullName evidence="8">Vacuolar ATPase assembly integral membrane protein VMA21</fullName>
    </submittedName>
</protein>
<evidence type="ECO:0000256" key="5">
    <source>
        <dbReference type="ARBA" id="ARBA00023329"/>
    </source>
</evidence>
<dbReference type="STRING" id="1447883.A0A2B7YRQ9"/>
<gene>
    <name evidence="8" type="ORF">AJ80_02119</name>
</gene>
<dbReference type="OrthoDB" id="160405at2759"/>
<evidence type="ECO:0000256" key="4">
    <source>
        <dbReference type="ARBA" id="ARBA00023136"/>
    </source>
</evidence>
<accession>A0A2B7YRQ9</accession>
<feature type="region of interest" description="Disordered" evidence="7">
    <location>
        <begin position="1"/>
        <end position="25"/>
    </location>
</feature>
<keyword evidence="9" id="KW-1185">Reference proteome</keyword>
<dbReference type="Proteomes" id="UP000224634">
    <property type="component" value="Unassembled WGS sequence"/>
</dbReference>
<evidence type="ECO:0000256" key="2">
    <source>
        <dbReference type="ARBA" id="ARBA00022824"/>
    </source>
</evidence>
<evidence type="ECO:0000256" key="6">
    <source>
        <dbReference type="HAMAP-Rule" id="MF_03058"/>
    </source>
</evidence>
<keyword evidence="3 6" id="KW-1133">Transmembrane helix</keyword>
<feature type="transmembrane region" description="Helical" evidence="6">
    <location>
        <begin position="67"/>
        <end position="86"/>
    </location>
</feature>
<organism evidence="8 9">
    <name type="scientific">Polytolypa hystricis (strain UAMH7299)</name>
    <dbReference type="NCBI Taxonomy" id="1447883"/>
    <lineage>
        <taxon>Eukaryota</taxon>
        <taxon>Fungi</taxon>
        <taxon>Dikarya</taxon>
        <taxon>Ascomycota</taxon>
        <taxon>Pezizomycotina</taxon>
        <taxon>Eurotiomycetes</taxon>
        <taxon>Eurotiomycetidae</taxon>
        <taxon>Onygenales</taxon>
        <taxon>Onygenales incertae sedis</taxon>
        <taxon>Polytolypa</taxon>
    </lineage>
</organism>
<dbReference type="HAMAP" id="MF_03058">
    <property type="entry name" value="VMA21"/>
    <property type="match status" value="1"/>
</dbReference>
<keyword evidence="5 6" id="KW-0968">Cytoplasmic vesicle</keyword>
<sequence length="110" mass="11863">MASRLTPGSESPSEKSPFSTTEASDITPAVPTDVIYKLLGFTLAMVVAPIGTYFLTVNTIFRGNSTWAGATAALMANIVLFAYVIVAMRDDQTEREEANEGKDVKAKKEQ</sequence>
<evidence type="ECO:0000256" key="7">
    <source>
        <dbReference type="SAM" id="MobiDB-lite"/>
    </source>
</evidence>
<proteinExistence type="inferred from homology"/>
<evidence type="ECO:0000256" key="3">
    <source>
        <dbReference type="ARBA" id="ARBA00022989"/>
    </source>
</evidence>